<dbReference type="EMBL" id="JAVRAD010000022">
    <property type="protein sequence ID" value="MDX8332737.1"/>
    <property type="molecule type" value="Genomic_DNA"/>
</dbReference>
<keyword evidence="2" id="KW-1185">Reference proteome</keyword>
<dbReference type="Proteomes" id="UP001277561">
    <property type="component" value="Unassembled WGS sequence"/>
</dbReference>
<organism evidence="1 2">
    <name type="scientific">Agrobacterium rosae</name>
    <dbReference type="NCBI Taxonomy" id="1972867"/>
    <lineage>
        <taxon>Bacteria</taxon>
        <taxon>Pseudomonadati</taxon>
        <taxon>Pseudomonadota</taxon>
        <taxon>Alphaproteobacteria</taxon>
        <taxon>Hyphomicrobiales</taxon>
        <taxon>Rhizobiaceae</taxon>
        <taxon>Rhizobium/Agrobacterium group</taxon>
        <taxon>Agrobacterium</taxon>
    </lineage>
</organism>
<comment type="caution">
    <text evidence="1">The sequence shown here is derived from an EMBL/GenBank/DDBJ whole genome shotgun (WGS) entry which is preliminary data.</text>
</comment>
<gene>
    <name evidence="1" type="ORF">RMS29_26400</name>
</gene>
<dbReference type="RefSeq" id="WP_320188827.1">
    <property type="nucleotide sequence ID" value="NZ_CP192765.1"/>
</dbReference>
<protein>
    <submittedName>
        <fullName evidence="1">Uncharacterized protein</fullName>
    </submittedName>
</protein>
<name>A0ABU4W4M2_9HYPH</name>
<evidence type="ECO:0000313" key="1">
    <source>
        <dbReference type="EMBL" id="MDX8332737.1"/>
    </source>
</evidence>
<sequence length="159" mass="18413">MLKFVEQQLGEGWVDEPNAPEPQVLVADSSVNVCFRAHRLVKEKKRSITSGWVTPFSKAAPQLDETWGTLSFIGCARWRWDSTNDHEWYKADGHGRYSGIAPHWGKFYEITGPDPTRDAVPWETIRADAANSRHFLYYFRDETLEFMAESWSFNLNLKL</sequence>
<accession>A0ABU4W4M2</accession>
<evidence type="ECO:0000313" key="2">
    <source>
        <dbReference type="Proteomes" id="UP001277561"/>
    </source>
</evidence>
<reference evidence="1" key="1">
    <citation type="journal article" date="2023" name="Phytobiomes J">
        <title>Deciphering the key players within the bacterial microbiota associated with aerial crown gall tumors on rhododendron: Insights into the gallobiome.</title>
        <authorList>
            <person name="Kuzmanovic N."/>
            <person name="Nesme J."/>
            <person name="Wolf J."/>
            <person name="Neumann-Schaal M."/>
            <person name="Petersen J."/>
            <person name="Fernandez-Gnecco G."/>
            <person name="Sproeer C."/>
            <person name="Bunk B."/>
            <person name="Overmann J."/>
            <person name="Sorensen S.J."/>
            <person name="Idczak E."/>
            <person name="Smalla K."/>
        </authorList>
    </citation>
    <scope>NUCLEOTIDE SEQUENCE [LARGE SCALE GENOMIC DNA]</scope>
    <source>
        <strain evidence="1">Rho-14.1</strain>
    </source>
</reference>
<proteinExistence type="predicted"/>